<reference evidence="4 5" key="1">
    <citation type="submission" date="2019-08" db="EMBL/GenBank/DDBJ databases">
        <title>In-depth cultivation of the pig gut microbiome towards novel bacterial diversity and tailored functional studies.</title>
        <authorList>
            <person name="Wylensek D."/>
            <person name="Hitch T.C.A."/>
            <person name="Clavel T."/>
        </authorList>
    </citation>
    <scope>NUCLEOTIDE SEQUENCE [LARGE SCALE GENOMIC DNA]</scope>
    <source>
        <strain evidence="4 5">WCA-383-APC-5B</strain>
    </source>
</reference>
<dbReference type="Pfam" id="PF00293">
    <property type="entry name" value="NUDIX"/>
    <property type="match status" value="1"/>
</dbReference>
<dbReference type="GO" id="GO:0006753">
    <property type="term" value="P:nucleoside phosphate metabolic process"/>
    <property type="evidence" value="ECO:0007669"/>
    <property type="project" value="TreeGrafter"/>
</dbReference>
<keyword evidence="5" id="KW-1185">Reference proteome</keyword>
<sequence>MNLEEKTIEEDLKYEGSFIKVIKQVVKLPNGNTSTRDIVRHPGGVAVAALFDDDTILLVEQYRKPIDKVTLELPAGKRENGEDPKICGIRELEEETGLKAEKFEFLGKIAISPGFCDEYIYLYKAEGLYKGQINRDDDEFINVKKIKITEFKEMIRRGEITDAKTIAVLSYLEI</sequence>
<accession>A0A7X2MW00</accession>
<name>A0A7X2MW00_9CLOT</name>
<evidence type="ECO:0000259" key="3">
    <source>
        <dbReference type="PROSITE" id="PS51462"/>
    </source>
</evidence>
<dbReference type="InterPro" id="IPR000086">
    <property type="entry name" value="NUDIX_hydrolase_dom"/>
</dbReference>
<organism evidence="4 5">
    <name type="scientific">Inconstantimicrobium porci</name>
    <dbReference type="NCBI Taxonomy" id="2652291"/>
    <lineage>
        <taxon>Bacteria</taxon>
        <taxon>Bacillati</taxon>
        <taxon>Bacillota</taxon>
        <taxon>Clostridia</taxon>
        <taxon>Eubacteriales</taxon>
        <taxon>Clostridiaceae</taxon>
        <taxon>Inconstantimicrobium</taxon>
    </lineage>
</organism>
<dbReference type="InterPro" id="IPR015797">
    <property type="entry name" value="NUDIX_hydrolase-like_dom_sf"/>
</dbReference>
<gene>
    <name evidence="4" type="ORF">FYJ33_01160</name>
</gene>
<dbReference type="FunFam" id="3.90.79.10:FF:000024">
    <property type="entry name" value="ADP-ribose pyrophosphatase"/>
    <property type="match status" value="1"/>
</dbReference>
<keyword evidence="2 4" id="KW-0378">Hydrolase</keyword>
<dbReference type="RefSeq" id="WP_154529931.1">
    <property type="nucleotide sequence ID" value="NZ_JAQXTV010000216.1"/>
</dbReference>
<dbReference type="GO" id="GO:0005829">
    <property type="term" value="C:cytosol"/>
    <property type="evidence" value="ECO:0007669"/>
    <property type="project" value="TreeGrafter"/>
</dbReference>
<protein>
    <submittedName>
        <fullName evidence="4">NUDIX hydrolase</fullName>
    </submittedName>
</protein>
<evidence type="ECO:0000313" key="5">
    <source>
        <dbReference type="Proteomes" id="UP000460287"/>
    </source>
</evidence>
<evidence type="ECO:0000256" key="2">
    <source>
        <dbReference type="ARBA" id="ARBA00022801"/>
    </source>
</evidence>
<dbReference type="Gene3D" id="3.90.79.10">
    <property type="entry name" value="Nucleoside Triphosphate Pyrophosphohydrolase"/>
    <property type="match status" value="1"/>
</dbReference>
<evidence type="ECO:0000256" key="1">
    <source>
        <dbReference type="ARBA" id="ARBA00001946"/>
    </source>
</evidence>
<dbReference type="GO" id="GO:0016787">
    <property type="term" value="F:hydrolase activity"/>
    <property type="evidence" value="ECO:0007669"/>
    <property type="project" value="UniProtKB-KW"/>
</dbReference>
<dbReference type="PANTHER" id="PTHR11839:SF18">
    <property type="entry name" value="NUDIX HYDROLASE DOMAIN-CONTAINING PROTEIN"/>
    <property type="match status" value="1"/>
</dbReference>
<comment type="caution">
    <text evidence="4">The sequence shown here is derived from an EMBL/GenBank/DDBJ whole genome shotgun (WGS) entry which is preliminary data.</text>
</comment>
<dbReference type="PANTHER" id="PTHR11839">
    <property type="entry name" value="UDP/ADP-SUGAR PYROPHOSPHATASE"/>
    <property type="match status" value="1"/>
</dbReference>
<proteinExistence type="predicted"/>
<dbReference type="PROSITE" id="PS51462">
    <property type="entry name" value="NUDIX"/>
    <property type="match status" value="1"/>
</dbReference>
<dbReference type="AlphaFoldDB" id="A0A7X2MW00"/>
<comment type="cofactor">
    <cofactor evidence="1">
        <name>Mg(2+)</name>
        <dbReference type="ChEBI" id="CHEBI:18420"/>
    </cofactor>
</comment>
<feature type="domain" description="Nudix hydrolase" evidence="3">
    <location>
        <begin position="39"/>
        <end position="168"/>
    </location>
</feature>
<evidence type="ECO:0000313" key="4">
    <source>
        <dbReference type="EMBL" id="MSR90055.1"/>
    </source>
</evidence>
<dbReference type="GO" id="GO:0019693">
    <property type="term" value="P:ribose phosphate metabolic process"/>
    <property type="evidence" value="ECO:0007669"/>
    <property type="project" value="TreeGrafter"/>
</dbReference>
<dbReference type="SUPFAM" id="SSF55811">
    <property type="entry name" value="Nudix"/>
    <property type="match status" value="1"/>
</dbReference>
<dbReference type="EMBL" id="VULX01000001">
    <property type="protein sequence ID" value="MSR90055.1"/>
    <property type="molecule type" value="Genomic_DNA"/>
</dbReference>
<dbReference type="Proteomes" id="UP000460287">
    <property type="component" value="Unassembled WGS sequence"/>
</dbReference>